<gene>
    <name evidence="2" type="ORF">R2G56_08595</name>
</gene>
<dbReference type="InterPro" id="IPR032096">
    <property type="entry name" value="DUF4815"/>
</dbReference>
<keyword evidence="3" id="KW-1185">Reference proteome</keyword>
<reference evidence="2 3" key="1">
    <citation type="submission" date="2023-10" db="EMBL/GenBank/DDBJ databases">
        <authorList>
            <person name="Venkata Ramana C."/>
            <person name="Sasikala C."/>
            <person name="Dhurka M."/>
        </authorList>
    </citation>
    <scope>NUCLEOTIDE SEQUENCE [LARGE SCALE GENOMIC DNA]</scope>
    <source>
        <strain evidence="2 3">KCTC 32151</strain>
    </source>
</reference>
<organism evidence="2 3">
    <name type="scientific">Nitratireductor aquimarinus</name>
    <dbReference type="NCBI Taxonomy" id="889300"/>
    <lineage>
        <taxon>Bacteria</taxon>
        <taxon>Pseudomonadati</taxon>
        <taxon>Pseudomonadota</taxon>
        <taxon>Alphaproteobacteria</taxon>
        <taxon>Hyphomicrobiales</taxon>
        <taxon>Phyllobacteriaceae</taxon>
        <taxon>Nitratireductor</taxon>
    </lineage>
</organism>
<sequence length="1083" mass="117022">MAYEHKSGLPGAYDRASAFPTWDSVVTREGHIGQAAEMIEAQTIAHRKLRAVGDLVARDGDRVEGADIIIDQDAGTVSLVPGRIYVAGRVLDVPAAMLAGVPMVGAVSVGVRLVQEWLTEIDEPALHGLHPGSMSEGEPGAARGIVSLQWGFAGDGGEGDLYQVYLLKDGVAIDQTPPPNLTGINAQLAVYDYDANGNYIVTGCRVTALGKDAGDQVFSIEAGVANINGFKRTREAAMRHREEEQSDLSRIPTEVHTFGANPTTLTLNHAPIATINEVLVEKEVTETVTRGGTAGGLDTLANTGVTAIMEVKQGGTTYAAGTDYARSGDRVSWAPGGSEPAAGSSYTVKYRFLGAVLPTEITATTIRVAGGVNGGQVHVDYDFQLPRIDVLGLDEEGAPVYIKGISSRSNPLPPQVPADVLALAMIENRWGERPAVRNIGVRAYTMAKIDRMYNSLIDLYDLTALERLQRDIDSREPISKHGVFVDPFTSDRYRDQGEAQTAAVFDGLVRLAIDPAFHSINLPDVALLDWTEQVAIEQPLATRCTKINPYMNFEPMPAQMRINPPVDYWTQTATEWTSDSTQAVAVPVDVQTEVNRTVWGSETTTTTRRQTAETNTVDQREELLQFLRQIEISYSIEGFFAGEILEELSFDDLDITPAGPVTADPEGKISGTFTIPENVTAGSKLIYAKGAGGSEAEAVFIGQGSVEITTLRRVITTTVSRDVTVQRNPPPRVEFQWSDSSGSADPIAQTFMLVGGRHIAGVNVKVCQIGNPDNSIVLEIVEVENGIPTRKVISQALHPMHSVVIGEWTKIRLPYPVWLSGGVEYAFVIKTDDADHSIHTAALGDFDTEAQMPVASQPYAVGTMLTSANARTWTPHQGEDVTFQLIEARFAPVTKTVDVGTFTAADMSDLVIRADVELPTAAASMHFEVELSDGSITILQPGQAWERQDYYSGPVQVRAVLMGSERVSPVLFPVVLAVSGKVRNAGTYITRAFDMGTAIKLISYLKTNIPSGAAITLEADAADDNWTTVPQVLQSPLTDPRWIERRYQLVGHDANPVGRLRITLTGTPSARPMAYDFRAISAP</sequence>
<comment type="caution">
    <text evidence="2">The sequence shown here is derived from an EMBL/GenBank/DDBJ whole genome shotgun (WGS) entry which is preliminary data.</text>
</comment>
<dbReference type="Proteomes" id="UP001185659">
    <property type="component" value="Unassembled WGS sequence"/>
</dbReference>
<name>A0ABU4AJN3_9HYPH</name>
<dbReference type="RefSeq" id="WP_317561018.1">
    <property type="nucleotide sequence ID" value="NZ_JAWLIP010000003.1"/>
</dbReference>
<feature type="domain" description="DUF4815" evidence="1">
    <location>
        <begin position="13"/>
        <end position="576"/>
    </location>
</feature>
<evidence type="ECO:0000259" key="1">
    <source>
        <dbReference type="Pfam" id="PF16075"/>
    </source>
</evidence>
<protein>
    <submittedName>
        <fullName evidence="2">DUF4815 domain-containing protein</fullName>
    </submittedName>
</protein>
<evidence type="ECO:0000313" key="3">
    <source>
        <dbReference type="Proteomes" id="UP001185659"/>
    </source>
</evidence>
<accession>A0ABU4AJN3</accession>
<dbReference type="Pfam" id="PF16075">
    <property type="entry name" value="DUF4815"/>
    <property type="match status" value="1"/>
</dbReference>
<evidence type="ECO:0000313" key="2">
    <source>
        <dbReference type="EMBL" id="MDV6226341.1"/>
    </source>
</evidence>
<dbReference type="EMBL" id="JAWLIP010000003">
    <property type="protein sequence ID" value="MDV6226341.1"/>
    <property type="molecule type" value="Genomic_DNA"/>
</dbReference>
<proteinExistence type="predicted"/>